<proteinExistence type="predicted"/>
<evidence type="ECO:0000313" key="2">
    <source>
        <dbReference type="EMBL" id="KAA6305008.1"/>
    </source>
</evidence>
<dbReference type="PANTHER" id="PTHR33408">
    <property type="entry name" value="TRANSPOSASE"/>
    <property type="match status" value="1"/>
</dbReference>
<dbReference type="AlphaFoldDB" id="A0A5J4P7I5"/>
<feature type="non-terminal residue" evidence="2">
    <location>
        <position position="91"/>
    </location>
</feature>
<sequence>MFPARLDEKIPEDSPVRLVNQVVDNLDISSIIESYEGGGSSSYHPRMMLKVVLFAYLNNVYSCRKIEDRLKDSISFMRLSGNQTPDHNTIN</sequence>
<accession>A0A5J4P7I5</accession>
<dbReference type="EMBL" id="SNRY01011056">
    <property type="protein sequence ID" value="KAA6305008.1"/>
    <property type="molecule type" value="Genomic_DNA"/>
</dbReference>
<gene>
    <name evidence="2" type="ORF">EZS27_043341</name>
</gene>
<comment type="caution">
    <text evidence="2">The sequence shown here is derived from an EMBL/GenBank/DDBJ whole genome shotgun (WGS) entry which is preliminary data.</text>
</comment>
<feature type="domain" description="Transposase InsH N-terminal" evidence="1">
    <location>
        <begin position="5"/>
        <end position="90"/>
    </location>
</feature>
<dbReference type="InterPro" id="IPR008490">
    <property type="entry name" value="Transposase_InsH_N"/>
</dbReference>
<dbReference type="PANTHER" id="PTHR33408:SF2">
    <property type="entry name" value="TRANSPOSASE DDE DOMAIN-CONTAINING PROTEIN"/>
    <property type="match status" value="1"/>
</dbReference>
<name>A0A5J4P7I5_9ZZZZ</name>
<dbReference type="Pfam" id="PF05598">
    <property type="entry name" value="DUF772"/>
    <property type="match status" value="1"/>
</dbReference>
<organism evidence="2">
    <name type="scientific">termite gut metagenome</name>
    <dbReference type="NCBI Taxonomy" id="433724"/>
    <lineage>
        <taxon>unclassified sequences</taxon>
        <taxon>metagenomes</taxon>
        <taxon>organismal metagenomes</taxon>
    </lineage>
</organism>
<reference evidence="2" key="1">
    <citation type="submission" date="2019-03" db="EMBL/GenBank/DDBJ databases">
        <title>Single cell metagenomics reveals metabolic interactions within the superorganism composed of flagellate Streblomastix strix and complex community of Bacteroidetes bacteria on its surface.</title>
        <authorList>
            <person name="Treitli S.C."/>
            <person name="Kolisko M."/>
            <person name="Husnik F."/>
            <person name="Keeling P."/>
            <person name="Hampl V."/>
        </authorList>
    </citation>
    <scope>NUCLEOTIDE SEQUENCE</scope>
    <source>
        <strain evidence="2">STM</strain>
    </source>
</reference>
<protein>
    <recommendedName>
        <fullName evidence="1">Transposase InsH N-terminal domain-containing protein</fullName>
    </recommendedName>
</protein>
<evidence type="ECO:0000259" key="1">
    <source>
        <dbReference type="Pfam" id="PF05598"/>
    </source>
</evidence>